<reference evidence="1" key="1">
    <citation type="journal article" date="2023" name="Mol. Phylogenet. Evol.">
        <title>Genome-scale phylogeny and comparative genomics of the fungal order Sordariales.</title>
        <authorList>
            <person name="Hensen N."/>
            <person name="Bonometti L."/>
            <person name="Westerberg I."/>
            <person name="Brannstrom I.O."/>
            <person name="Guillou S."/>
            <person name="Cros-Aarteil S."/>
            <person name="Calhoun S."/>
            <person name="Haridas S."/>
            <person name="Kuo A."/>
            <person name="Mondo S."/>
            <person name="Pangilinan J."/>
            <person name="Riley R."/>
            <person name="LaButti K."/>
            <person name="Andreopoulos B."/>
            <person name="Lipzen A."/>
            <person name="Chen C."/>
            <person name="Yan M."/>
            <person name="Daum C."/>
            <person name="Ng V."/>
            <person name="Clum A."/>
            <person name="Steindorff A."/>
            <person name="Ohm R.A."/>
            <person name="Martin F."/>
            <person name="Silar P."/>
            <person name="Natvig D.O."/>
            <person name="Lalanne C."/>
            <person name="Gautier V."/>
            <person name="Ament-Velasquez S.L."/>
            <person name="Kruys A."/>
            <person name="Hutchinson M.I."/>
            <person name="Powell A.J."/>
            <person name="Barry K."/>
            <person name="Miller A.N."/>
            <person name="Grigoriev I.V."/>
            <person name="Debuchy R."/>
            <person name="Gladieux P."/>
            <person name="Hiltunen Thoren M."/>
            <person name="Johannesson H."/>
        </authorList>
    </citation>
    <scope>NUCLEOTIDE SEQUENCE</scope>
    <source>
        <strain evidence="1">CBS 757.83</strain>
    </source>
</reference>
<proteinExistence type="predicted"/>
<gene>
    <name evidence="1" type="ORF">N658DRAFT_338571</name>
</gene>
<comment type="caution">
    <text evidence="1">The sequence shown here is derived from an EMBL/GenBank/DDBJ whole genome shotgun (WGS) entry which is preliminary data.</text>
</comment>
<evidence type="ECO:0000313" key="2">
    <source>
        <dbReference type="Proteomes" id="UP001305647"/>
    </source>
</evidence>
<dbReference type="AlphaFoldDB" id="A0AAN6Q2M5"/>
<keyword evidence="2" id="KW-1185">Reference proteome</keyword>
<protein>
    <submittedName>
        <fullName evidence="1">Uncharacterized protein</fullName>
    </submittedName>
</protein>
<name>A0AAN6Q2M5_9PEZI</name>
<organism evidence="1 2">
    <name type="scientific">Parathielavia hyrcaniae</name>
    <dbReference type="NCBI Taxonomy" id="113614"/>
    <lineage>
        <taxon>Eukaryota</taxon>
        <taxon>Fungi</taxon>
        <taxon>Dikarya</taxon>
        <taxon>Ascomycota</taxon>
        <taxon>Pezizomycotina</taxon>
        <taxon>Sordariomycetes</taxon>
        <taxon>Sordariomycetidae</taxon>
        <taxon>Sordariales</taxon>
        <taxon>Chaetomiaceae</taxon>
        <taxon>Parathielavia</taxon>
    </lineage>
</organism>
<dbReference type="EMBL" id="MU863631">
    <property type="protein sequence ID" value="KAK4102459.1"/>
    <property type="molecule type" value="Genomic_DNA"/>
</dbReference>
<evidence type="ECO:0000313" key="1">
    <source>
        <dbReference type="EMBL" id="KAK4102459.1"/>
    </source>
</evidence>
<sequence length="255" mass="27089">MDPSASSTASIYDAYHHQVGQYGPELISFVSAELGRPPLGLSITLETIEWPESQVNHFWSVGSAELATERAVLRFFHTDAGKRALCADTVEFKLASALLRLPGIQTDLTTAAAQHQDGQGFVVASESTSTSWPQAPSHPEVPAATIGDLPTGCIAAAGPLQDGQEVVIASESASLPVSHTCFPAATDGWLQVSPQEHFSKVLLARPRDQQVRDAGLEYLGGWLVDNTDRSTVYGRVGAIVGNRGYLVTPLGSHAT</sequence>
<accession>A0AAN6Q2M5</accession>
<dbReference type="Proteomes" id="UP001305647">
    <property type="component" value="Unassembled WGS sequence"/>
</dbReference>
<reference evidence="1" key="2">
    <citation type="submission" date="2023-05" db="EMBL/GenBank/DDBJ databases">
        <authorList>
            <consortium name="Lawrence Berkeley National Laboratory"/>
            <person name="Steindorff A."/>
            <person name="Hensen N."/>
            <person name="Bonometti L."/>
            <person name="Westerberg I."/>
            <person name="Brannstrom I.O."/>
            <person name="Guillou S."/>
            <person name="Cros-Aarteil S."/>
            <person name="Calhoun S."/>
            <person name="Haridas S."/>
            <person name="Kuo A."/>
            <person name="Mondo S."/>
            <person name="Pangilinan J."/>
            <person name="Riley R."/>
            <person name="Labutti K."/>
            <person name="Andreopoulos B."/>
            <person name="Lipzen A."/>
            <person name="Chen C."/>
            <person name="Yanf M."/>
            <person name="Daum C."/>
            <person name="Ng V."/>
            <person name="Clum A."/>
            <person name="Ohm R."/>
            <person name="Martin F."/>
            <person name="Silar P."/>
            <person name="Natvig D."/>
            <person name="Lalanne C."/>
            <person name="Gautier V."/>
            <person name="Ament-Velasquez S.L."/>
            <person name="Kruys A."/>
            <person name="Hutchinson M.I."/>
            <person name="Powell A.J."/>
            <person name="Barry K."/>
            <person name="Miller A.N."/>
            <person name="Grigoriev I.V."/>
            <person name="Debuchy R."/>
            <person name="Gladieux P."/>
            <person name="Thoren M.H."/>
            <person name="Johannesson H."/>
        </authorList>
    </citation>
    <scope>NUCLEOTIDE SEQUENCE</scope>
    <source>
        <strain evidence="1">CBS 757.83</strain>
    </source>
</reference>